<accession>A0A8S2AW37</accession>
<dbReference type="Pfam" id="PF26133">
    <property type="entry name" value="DUF8039"/>
    <property type="match status" value="1"/>
</dbReference>
<evidence type="ECO:0008006" key="6">
    <source>
        <dbReference type="Google" id="ProtNLM"/>
    </source>
</evidence>
<dbReference type="EMBL" id="LR999457">
    <property type="protein sequence ID" value="CAE6202096.1"/>
    <property type="molecule type" value="Genomic_DNA"/>
</dbReference>
<feature type="compositionally biased region" description="Low complexity" evidence="1">
    <location>
        <begin position="188"/>
        <end position="198"/>
    </location>
</feature>
<reference evidence="4" key="1">
    <citation type="submission" date="2021-01" db="EMBL/GenBank/DDBJ databases">
        <authorList>
            <person name="Bezrukov I."/>
        </authorList>
    </citation>
    <scope>NUCLEOTIDE SEQUENCE</scope>
</reference>
<protein>
    <recommendedName>
        <fullName evidence="6">Transposase-associated domain-containing protein</fullName>
    </recommendedName>
</protein>
<evidence type="ECO:0000259" key="3">
    <source>
        <dbReference type="Pfam" id="PF26133"/>
    </source>
</evidence>
<gene>
    <name evidence="4" type="ORF">AARE701A_LOCUS19859</name>
</gene>
<evidence type="ECO:0000256" key="1">
    <source>
        <dbReference type="SAM" id="MobiDB-lite"/>
    </source>
</evidence>
<evidence type="ECO:0000313" key="5">
    <source>
        <dbReference type="Proteomes" id="UP000682877"/>
    </source>
</evidence>
<dbReference type="AlphaFoldDB" id="A0A8S2AW37"/>
<keyword evidence="5" id="KW-1185">Reference proteome</keyword>
<sequence length="283" mass="31321">MDKAWVWLPRASVEYEEGARAFVYASAKRLGNPLQLFCPCIDCRNVCHEDINTVVDHLVIRGMDQKYKRNSCWSLPSLTMKTSHRIRMEKSLKWLNVKKNLSSPDDVIIGEGEFCSAEQNYKIGRIPLGRNAGAILVKSVIDAEASVWRPTTTVTTLGQAVGTKIAWQLDKLILDNDLNSPPNKTAASSSVSNSSNNSKNEKKKCILLDCNGSGKKVAEGRVLSSNPQDRVHHVPLGLNASKVWVDVPTIDEAPVWRANSEIKIIADALGSIIAWPNDKLVYI</sequence>
<feature type="region of interest" description="Disordered" evidence="1">
    <location>
        <begin position="180"/>
        <end position="199"/>
    </location>
</feature>
<evidence type="ECO:0000313" key="4">
    <source>
        <dbReference type="EMBL" id="CAE6202096.1"/>
    </source>
</evidence>
<feature type="domain" description="Transposase-associated" evidence="2">
    <location>
        <begin position="3"/>
        <end position="69"/>
    </location>
</feature>
<dbReference type="InterPro" id="IPR029480">
    <property type="entry name" value="Transpos_assoc"/>
</dbReference>
<dbReference type="Proteomes" id="UP000682877">
    <property type="component" value="Chromosome 7"/>
</dbReference>
<name>A0A8S2AW37_ARAAE</name>
<proteinExistence type="predicted"/>
<feature type="domain" description="DUF8039" evidence="3">
    <location>
        <begin position="200"/>
        <end position="279"/>
    </location>
</feature>
<dbReference type="Pfam" id="PF13963">
    <property type="entry name" value="Transpos_assoc"/>
    <property type="match status" value="1"/>
</dbReference>
<organism evidence="4 5">
    <name type="scientific">Arabidopsis arenosa</name>
    <name type="common">Sand rock-cress</name>
    <name type="synonym">Cardaminopsis arenosa</name>
    <dbReference type="NCBI Taxonomy" id="38785"/>
    <lineage>
        <taxon>Eukaryota</taxon>
        <taxon>Viridiplantae</taxon>
        <taxon>Streptophyta</taxon>
        <taxon>Embryophyta</taxon>
        <taxon>Tracheophyta</taxon>
        <taxon>Spermatophyta</taxon>
        <taxon>Magnoliopsida</taxon>
        <taxon>eudicotyledons</taxon>
        <taxon>Gunneridae</taxon>
        <taxon>Pentapetalae</taxon>
        <taxon>rosids</taxon>
        <taxon>malvids</taxon>
        <taxon>Brassicales</taxon>
        <taxon>Brassicaceae</taxon>
        <taxon>Camelineae</taxon>
        <taxon>Arabidopsis</taxon>
    </lineage>
</organism>
<dbReference type="InterPro" id="IPR058352">
    <property type="entry name" value="DUF8039"/>
</dbReference>
<evidence type="ECO:0000259" key="2">
    <source>
        <dbReference type="Pfam" id="PF13963"/>
    </source>
</evidence>